<evidence type="ECO:0000313" key="10">
    <source>
        <dbReference type="Proteomes" id="UP001216390"/>
    </source>
</evidence>
<organism evidence="9 10">
    <name type="scientific">Iamia majanohamensis</name>
    <dbReference type="NCBI Taxonomy" id="467976"/>
    <lineage>
        <taxon>Bacteria</taxon>
        <taxon>Bacillati</taxon>
        <taxon>Actinomycetota</taxon>
        <taxon>Acidimicrobiia</taxon>
        <taxon>Acidimicrobiales</taxon>
        <taxon>Iamiaceae</taxon>
        <taxon>Iamia</taxon>
    </lineage>
</organism>
<feature type="transmembrane region" description="Helical" evidence="6">
    <location>
        <begin position="626"/>
        <end position="646"/>
    </location>
</feature>
<evidence type="ECO:0000256" key="3">
    <source>
        <dbReference type="ARBA" id="ARBA00022692"/>
    </source>
</evidence>
<reference evidence="9" key="1">
    <citation type="submission" date="2023-01" db="EMBL/GenBank/DDBJ databases">
        <title>The diversity of Class Acidimicrobiia in South China Sea sediment environments and the proposal of Iamia marina sp. nov., a novel species of the genus Iamia.</title>
        <authorList>
            <person name="He Y."/>
            <person name="Tian X."/>
        </authorList>
    </citation>
    <scope>NUCLEOTIDE SEQUENCE</scope>
    <source>
        <strain evidence="9">DSM 19957</strain>
    </source>
</reference>
<feature type="signal peptide" evidence="7">
    <location>
        <begin position="1"/>
        <end position="37"/>
    </location>
</feature>
<dbReference type="EMBL" id="CP116942">
    <property type="protein sequence ID" value="WCO69066.1"/>
    <property type="molecule type" value="Genomic_DNA"/>
</dbReference>
<keyword evidence="2" id="KW-1003">Cell membrane</keyword>
<dbReference type="CDD" id="cd00198">
    <property type="entry name" value="vWFA"/>
    <property type="match status" value="1"/>
</dbReference>
<evidence type="ECO:0000256" key="2">
    <source>
        <dbReference type="ARBA" id="ARBA00022475"/>
    </source>
</evidence>
<dbReference type="SMART" id="SM00327">
    <property type="entry name" value="VWA"/>
    <property type="match status" value="1"/>
</dbReference>
<name>A0AAF0BSX6_9ACTN</name>
<feature type="domain" description="VWFA" evidence="8">
    <location>
        <begin position="100"/>
        <end position="273"/>
    </location>
</feature>
<keyword evidence="3 6" id="KW-0812">Transmembrane</keyword>
<dbReference type="Gene3D" id="3.40.50.410">
    <property type="entry name" value="von Willebrand factor, type A domain"/>
    <property type="match status" value="1"/>
</dbReference>
<evidence type="ECO:0000256" key="6">
    <source>
        <dbReference type="SAM" id="Phobius"/>
    </source>
</evidence>
<accession>A0AAF0BSX6</accession>
<dbReference type="Pfam" id="PF00092">
    <property type="entry name" value="VWA"/>
    <property type="match status" value="1"/>
</dbReference>
<feature type="transmembrane region" description="Helical" evidence="6">
    <location>
        <begin position="449"/>
        <end position="471"/>
    </location>
</feature>
<dbReference type="AlphaFoldDB" id="A0AAF0BSX6"/>
<dbReference type="InterPro" id="IPR042094">
    <property type="entry name" value="T2SS_GspF_sf"/>
</dbReference>
<dbReference type="PROSITE" id="PS50234">
    <property type="entry name" value="VWFA"/>
    <property type="match status" value="1"/>
</dbReference>
<dbReference type="Gene3D" id="1.20.81.30">
    <property type="entry name" value="Type II secretion system (T2SS), domain F"/>
    <property type="match status" value="1"/>
</dbReference>
<evidence type="ECO:0000256" key="4">
    <source>
        <dbReference type="ARBA" id="ARBA00022989"/>
    </source>
</evidence>
<dbReference type="KEGG" id="ima:PO878_10045"/>
<keyword evidence="7" id="KW-0732">Signal</keyword>
<dbReference type="PANTHER" id="PTHR35007">
    <property type="entry name" value="INTEGRAL MEMBRANE PROTEIN-RELATED"/>
    <property type="match status" value="1"/>
</dbReference>
<keyword evidence="10" id="KW-1185">Reference proteome</keyword>
<dbReference type="Proteomes" id="UP001216390">
    <property type="component" value="Chromosome"/>
</dbReference>
<comment type="subcellular location">
    <subcellularLocation>
        <location evidence="1">Cell membrane</location>
        <topology evidence="1">Multi-pass membrane protein</topology>
    </subcellularLocation>
</comment>
<protein>
    <submittedName>
        <fullName evidence="9">Type II secretion system F family protein</fullName>
    </submittedName>
</protein>
<feature type="chain" id="PRO_5042170061" evidence="7">
    <location>
        <begin position="38"/>
        <end position="654"/>
    </location>
</feature>
<feature type="transmembrane region" description="Helical" evidence="6">
    <location>
        <begin position="597"/>
        <end position="614"/>
    </location>
</feature>
<evidence type="ECO:0000256" key="7">
    <source>
        <dbReference type="SAM" id="SignalP"/>
    </source>
</evidence>
<sequence>MTGRRTPRGATRGTRRLARLSAAFVACLVVVAGPAVLAQDAEPSPLVIREVDATDPAAVDVGLIWNGERAALDELTVREDGQERDHEPVVPLSKTGVETALVVAVDTSQSMASNGGVAETQATLLEMVDELEGGEAMGLVTFGTTVKELSPVTSDKDELRDAIDEIVAPSNAGTALWDGVVKAASMFPESSELQPNIVLITDGYDDQSTASAERARSEVNRAEAAVFALAYDERDHVDSASIDALVASAGGAVIPAPTQADLAPALDEVSTSLANQFVVTFASSGDQGANDLEIGVGGETASSVMVTGARSGGAANLAPPVSSDSLVPAFVRGRVGMLVAVAAGGLAVALAVVAVAMMASKDETSLDTMLQTYTEPGGPVPDDDQGLAQTAFIQRAVEVTEDIATKQGVLVKIERKLEQADLPLRAAEALFFYIAGALIVTALGTALMGVLGVLVFGALGFVLPMAVLNFLGRRRQKQFDAALPDMLQLLSGSLRAGYSLVQGVDAVSKEVDGPMGRELRRIMTEAQLGRELEDAFEAAAARVQSKDFEWAIMAIRIQREVGGNLSELLMTVSDTMVERERLRRDVSTLTAEGKMSAIILGLMPLVLGGMMYVMNPGYMEPLFQPGLGYALIGAACVTMGIGFAWMKKCITIEI</sequence>
<feature type="transmembrane region" description="Helical" evidence="6">
    <location>
        <begin position="335"/>
        <end position="359"/>
    </location>
</feature>
<keyword evidence="5 6" id="KW-0472">Membrane</keyword>
<evidence type="ECO:0000313" key="9">
    <source>
        <dbReference type="EMBL" id="WCO69066.1"/>
    </source>
</evidence>
<keyword evidence="4 6" id="KW-1133">Transmembrane helix</keyword>
<dbReference type="RefSeq" id="WP_272738580.1">
    <property type="nucleotide sequence ID" value="NZ_CP116942.1"/>
</dbReference>
<dbReference type="SUPFAM" id="SSF53300">
    <property type="entry name" value="vWA-like"/>
    <property type="match status" value="1"/>
</dbReference>
<evidence type="ECO:0000256" key="5">
    <source>
        <dbReference type="ARBA" id="ARBA00023136"/>
    </source>
</evidence>
<dbReference type="InterPro" id="IPR036465">
    <property type="entry name" value="vWFA_dom_sf"/>
</dbReference>
<dbReference type="InterPro" id="IPR018076">
    <property type="entry name" value="T2SS_GspF_dom"/>
</dbReference>
<dbReference type="GO" id="GO:0005886">
    <property type="term" value="C:plasma membrane"/>
    <property type="evidence" value="ECO:0007669"/>
    <property type="project" value="UniProtKB-SubCell"/>
</dbReference>
<evidence type="ECO:0000259" key="8">
    <source>
        <dbReference type="PROSITE" id="PS50234"/>
    </source>
</evidence>
<gene>
    <name evidence="9" type="ORF">PO878_10045</name>
</gene>
<dbReference type="InterPro" id="IPR002035">
    <property type="entry name" value="VWF_A"/>
</dbReference>
<dbReference type="PANTHER" id="PTHR35007:SF1">
    <property type="entry name" value="PILUS ASSEMBLY PROTEIN"/>
    <property type="match status" value="1"/>
</dbReference>
<evidence type="ECO:0000256" key="1">
    <source>
        <dbReference type="ARBA" id="ARBA00004651"/>
    </source>
</evidence>
<feature type="transmembrane region" description="Helical" evidence="6">
    <location>
        <begin position="422"/>
        <end position="443"/>
    </location>
</feature>
<proteinExistence type="predicted"/>
<dbReference type="Pfam" id="PF00482">
    <property type="entry name" value="T2SSF"/>
    <property type="match status" value="1"/>
</dbReference>